<sequence length="257" mass="28027">MSLKIFQISLIGLLMVSTPVAMADTSKLGVEFIGNYSQTSDPIQTNGKSFTFKTGSIGLRGTMDYDEYGKVFLQYGVAYSPSESANFIDAKLSGSISVQSISYGYIYPYDIASTPWSVDFKLDRTTSKHTGDNFSGTYNSHAATASVSATSEFTRAGVAFNYQLSDNVVLTVGAGSYRWDIEAEAKGNLDIGTTTFTTDLKDANGASPSGTDGFYFVESIFPLLDRETKLGFRRSGLNTDINNTLNEIYVEIPMDFY</sequence>
<dbReference type="AlphaFoldDB" id="A0A1W1D877"/>
<dbReference type="EMBL" id="FPHR01000010">
    <property type="protein sequence ID" value="SFV76819.1"/>
    <property type="molecule type" value="Genomic_DNA"/>
</dbReference>
<proteinExistence type="predicted"/>
<gene>
    <name evidence="1" type="ORF">MNB_SUP05-4-767</name>
</gene>
<accession>A0A1W1D877</accession>
<evidence type="ECO:0000313" key="1">
    <source>
        <dbReference type="EMBL" id="SFV76819.1"/>
    </source>
</evidence>
<reference evidence="1" key="1">
    <citation type="submission" date="2016-10" db="EMBL/GenBank/DDBJ databases">
        <authorList>
            <person name="de Groot N.N."/>
        </authorList>
    </citation>
    <scope>NUCLEOTIDE SEQUENCE</scope>
</reference>
<name>A0A1W1D877_9ZZZZ</name>
<protein>
    <recommendedName>
        <fullName evidence="2">Outer membrane protein beta-barrel domain-containing protein</fullName>
    </recommendedName>
</protein>
<evidence type="ECO:0008006" key="2">
    <source>
        <dbReference type="Google" id="ProtNLM"/>
    </source>
</evidence>
<organism evidence="1">
    <name type="scientific">hydrothermal vent metagenome</name>
    <dbReference type="NCBI Taxonomy" id="652676"/>
    <lineage>
        <taxon>unclassified sequences</taxon>
        <taxon>metagenomes</taxon>
        <taxon>ecological metagenomes</taxon>
    </lineage>
</organism>